<keyword evidence="5 6" id="KW-0968">Cytoplasmic vesicle</keyword>
<evidence type="ECO:0000313" key="8">
    <source>
        <dbReference type="Proteomes" id="UP000566819"/>
    </source>
</evidence>
<accession>A0A8H4W2A2</accession>
<reference evidence="7 8" key="1">
    <citation type="submission" date="2020-03" db="EMBL/GenBank/DDBJ databases">
        <title>Draft Genome Sequence of Cudoniella acicularis.</title>
        <authorList>
            <person name="Buettner E."/>
            <person name="Kellner H."/>
        </authorList>
    </citation>
    <scope>NUCLEOTIDE SEQUENCE [LARGE SCALE GENOMIC DNA]</scope>
    <source>
        <strain evidence="7 8">DSM 108380</strain>
    </source>
</reference>
<evidence type="ECO:0000256" key="2">
    <source>
        <dbReference type="ARBA" id="ARBA00022824"/>
    </source>
</evidence>
<evidence type="ECO:0000313" key="7">
    <source>
        <dbReference type="EMBL" id="KAF4631528.1"/>
    </source>
</evidence>
<evidence type="ECO:0000256" key="6">
    <source>
        <dbReference type="HAMAP-Rule" id="MF_03058"/>
    </source>
</evidence>
<dbReference type="EMBL" id="JAAMPI010000435">
    <property type="protein sequence ID" value="KAF4631528.1"/>
    <property type="molecule type" value="Genomic_DNA"/>
</dbReference>
<name>A0A8H4W2A2_9HELO</name>
<comment type="subcellular location">
    <subcellularLocation>
        <location evidence="6">Endoplasmic reticulum membrane</location>
        <topology evidence="6">Multi-pass membrane protein</topology>
    </subcellularLocation>
    <subcellularLocation>
        <location evidence="6">Endoplasmic reticulum-Golgi intermediate compartment membrane</location>
        <topology evidence="6">Multi-pass membrane protein</topology>
    </subcellularLocation>
    <subcellularLocation>
        <location evidence="6">Cytoplasmic vesicle</location>
        <location evidence="6">COPII-coated vesicle membrane</location>
        <topology evidence="6">Multi-pass membrane protein</topology>
    </subcellularLocation>
</comment>
<comment type="similarity">
    <text evidence="6">Belongs to the VMA21 family.</text>
</comment>
<dbReference type="InterPro" id="IPR019013">
    <property type="entry name" value="Vma21"/>
</dbReference>
<proteinExistence type="inferred from homology"/>
<dbReference type="GO" id="GO:0070072">
    <property type="term" value="P:vacuolar proton-transporting V-type ATPase complex assembly"/>
    <property type="evidence" value="ECO:0007669"/>
    <property type="project" value="UniProtKB-UniRule"/>
</dbReference>
<dbReference type="GO" id="GO:0012507">
    <property type="term" value="C:ER to Golgi transport vesicle membrane"/>
    <property type="evidence" value="ECO:0007669"/>
    <property type="project" value="UniProtKB-SubCell"/>
</dbReference>
<comment type="caution">
    <text evidence="6">Lacks conserved residue(s) required for the propagation of feature annotation.</text>
</comment>
<organism evidence="7 8">
    <name type="scientific">Cudoniella acicularis</name>
    <dbReference type="NCBI Taxonomy" id="354080"/>
    <lineage>
        <taxon>Eukaryota</taxon>
        <taxon>Fungi</taxon>
        <taxon>Dikarya</taxon>
        <taxon>Ascomycota</taxon>
        <taxon>Pezizomycotina</taxon>
        <taxon>Leotiomycetes</taxon>
        <taxon>Helotiales</taxon>
        <taxon>Tricladiaceae</taxon>
        <taxon>Cudoniella</taxon>
    </lineage>
</organism>
<keyword evidence="2 6" id="KW-0256">Endoplasmic reticulum</keyword>
<keyword evidence="3 6" id="KW-1133">Transmembrane helix</keyword>
<dbReference type="HAMAP" id="MF_03058">
    <property type="entry name" value="VMA21"/>
    <property type="match status" value="1"/>
</dbReference>
<dbReference type="OrthoDB" id="160405at2759"/>
<dbReference type="PANTHER" id="PTHR31792">
    <property type="entry name" value="VACUOLAR ATPASE ASSEMBLY INTEGRAL MEMBRANE PROTEIN VMA21"/>
    <property type="match status" value="1"/>
</dbReference>
<evidence type="ECO:0000256" key="5">
    <source>
        <dbReference type="ARBA" id="ARBA00023329"/>
    </source>
</evidence>
<dbReference type="PANTHER" id="PTHR31792:SF3">
    <property type="entry name" value="VACUOLAR ATPASE ASSEMBLY INTEGRAL MEMBRANE PROTEIN VMA21"/>
    <property type="match status" value="1"/>
</dbReference>
<keyword evidence="8" id="KW-1185">Reference proteome</keyword>
<comment type="caution">
    <text evidence="7">The sequence shown here is derived from an EMBL/GenBank/DDBJ whole genome shotgun (WGS) entry which is preliminary data.</text>
</comment>
<dbReference type="GO" id="GO:0005789">
    <property type="term" value="C:endoplasmic reticulum membrane"/>
    <property type="evidence" value="ECO:0007669"/>
    <property type="project" value="UniProtKB-SubCell"/>
</dbReference>
<evidence type="ECO:0000256" key="4">
    <source>
        <dbReference type="ARBA" id="ARBA00023136"/>
    </source>
</evidence>
<keyword evidence="1 6" id="KW-0812">Transmembrane</keyword>
<dbReference type="Proteomes" id="UP000566819">
    <property type="component" value="Unassembled WGS sequence"/>
</dbReference>
<feature type="transmembrane region" description="Helical" evidence="6">
    <location>
        <begin position="71"/>
        <end position="92"/>
    </location>
</feature>
<evidence type="ECO:0000256" key="1">
    <source>
        <dbReference type="ARBA" id="ARBA00022692"/>
    </source>
</evidence>
<gene>
    <name evidence="7" type="ORF">G7Y89_g6610</name>
</gene>
<protein>
    <recommendedName>
        <fullName evidence="9">Vacuolar ATPase assembly integral membrane protein VMA21</fullName>
    </recommendedName>
</protein>
<sequence length="110" mass="11689">MTTRRIVSTEKSVLEKDDKDFTPAPGESPIAPAVPAHVIFKLLGFTLAMVVGPIGSYFLTLNTIFGGNSTYAGALAAIMANVVLIGYVIVAFNEDQTEAIEAAEKEKKGK</sequence>
<evidence type="ECO:0008006" key="9">
    <source>
        <dbReference type="Google" id="ProtNLM"/>
    </source>
</evidence>
<keyword evidence="4 6" id="KW-0472">Membrane</keyword>
<comment type="function">
    <text evidence="6">Required for the assembly of the V0 complex of the vacuolar ATPase (V-ATPase) in the endoplasmic reticulum.</text>
</comment>
<evidence type="ECO:0000256" key="3">
    <source>
        <dbReference type="ARBA" id="ARBA00022989"/>
    </source>
</evidence>
<feature type="transmembrane region" description="Helical" evidence="6">
    <location>
        <begin position="38"/>
        <end position="59"/>
    </location>
</feature>
<dbReference type="AlphaFoldDB" id="A0A8H4W2A2"/>
<dbReference type="Pfam" id="PF09446">
    <property type="entry name" value="VMA21"/>
    <property type="match status" value="1"/>
</dbReference>
<dbReference type="GO" id="GO:0033116">
    <property type="term" value="C:endoplasmic reticulum-Golgi intermediate compartment membrane"/>
    <property type="evidence" value="ECO:0007669"/>
    <property type="project" value="UniProtKB-SubCell"/>
</dbReference>